<protein>
    <submittedName>
        <fullName evidence="1">Uncharacterized protein</fullName>
    </submittedName>
</protein>
<evidence type="ECO:0000313" key="2">
    <source>
        <dbReference type="EMBL" id="CAL4808262.1"/>
    </source>
</evidence>
<evidence type="ECO:0000313" key="3">
    <source>
        <dbReference type="Proteomes" id="UP001152797"/>
    </source>
</evidence>
<keyword evidence="3" id="KW-1185">Reference proteome</keyword>
<sequence>MEAAPRHRAHLGALLPFFPNEQEQLDWSSFLSETFPAESEVTYLSADEMDDACQVYLRPFMLSWKREAGNKGYVMQENFRNLIQLILAKGFETSSSITGVELPVISKHHAKLIQGAAMHMPSIEPNCLPANSISMIKGWSRACAMHLVLKLCCEVGILDQYMKYLGGKVKGFSTVYANFRHYKEDEDIVDINRDITLASTLTRTKANCFVNLHQIERKALLHNGDISVQMTQFLEGMAGFNLSPAEEAATKNLLLFMNKEQRSKLARIGTTYGMARGPFSHASIGCKGLRLGYKPNCEDEWWDQRMASTAETQDMIINRIFGNWIGLPTGLRKTADEATIFAMQKICRCFQLYLENLHSKLPASNFNSERDKLMAAFDMGTMDDVLKAGADAQPAIDCSRIPEFEVVLDKLNSEVVLQAAQKRADLQKSLESATFMSLVEDLKQDQVKIEKYMSALDASRANWSQSLSAHKRHRRQTGLQRTLDFMKMRLDVGTMAGEEVIADIPKHYSVFKAFSGRENQGFGHDETCEAYV</sequence>
<dbReference type="EMBL" id="CAMXCT020006843">
    <property type="protein sequence ID" value="CAL1174325.1"/>
    <property type="molecule type" value="Genomic_DNA"/>
</dbReference>
<comment type="caution">
    <text evidence="1">The sequence shown here is derived from an EMBL/GenBank/DDBJ whole genome shotgun (WGS) entry which is preliminary data.</text>
</comment>
<organism evidence="1">
    <name type="scientific">Cladocopium goreaui</name>
    <dbReference type="NCBI Taxonomy" id="2562237"/>
    <lineage>
        <taxon>Eukaryota</taxon>
        <taxon>Sar</taxon>
        <taxon>Alveolata</taxon>
        <taxon>Dinophyceae</taxon>
        <taxon>Suessiales</taxon>
        <taxon>Symbiodiniaceae</taxon>
        <taxon>Cladocopium</taxon>
    </lineage>
</organism>
<dbReference type="EMBL" id="CAMXCT010006843">
    <property type="protein sequence ID" value="CAI4020950.1"/>
    <property type="molecule type" value="Genomic_DNA"/>
</dbReference>
<proteinExistence type="predicted"/>
<dbReference type="EMBL" id="CAMXCT030006843">
    <property type="protein sequence ID" value="CAL4808262.1"/>
    <property type="molecule type" value="Genomic_DNA"/>
</dbReference>
<dbReference type="AlphaFoldDB" id="A0A9P1M726"/>
<gene>
    <name evidence="1" type="ORF">C1SCF055_LOCUS45317</name>
</gene>
<reference evidence="1" key="1">
    <citation type="submission" date="2022-10" db="EMBL/GenBank/DDBJ databases">
        <authorList>
            <person name="Chen Y."/>
            <person name="Dougan E. K."/>
            <person name="Chan C."/>
            <person name="Rhodes N."/>
            <person name="Thang M."/>
        </authorList>
    </citation>
    <scope>NUCLEOTIDE SEQUENCE</scope>
</reference>
<dbReference type="Proteomes" id="UP001152797">
    <property type="component" value="Unassembled WGS sequence"/>
</dbReference>
<name>A0A9P1M726_9DINO</name>
<reference evidence="2 3" key="2">
    <citation type="submission" date="2024-05" db="EMBL/GenBank/DDBJ databases">
        <authorList>
            <person name="Chen Y."/>
            <person name="Shah S."/>
            <person name="Dougan E. K."/>
            <person name="Thang M."/>
            <person name="Chan C."/>
        </authorList>
    </citation>
    <scope>NUCLEOTIDE SEQUENCE [LARGE SCALE GENOMIC DNA]</scope>
</reference>
<evidence type="ECO:0000313" key="1">
    <source>
        <dbReference type="EMBL" id="CAI4020950.1"/>
    </source>
</evidence>
<accession>A0A9P1M726</accession>
<dbReference type="OrthoDB" id="412863at2759"/>